<dbReference type="AlphaFoldDB" id="A0A0B6ZAC5"/>
<feature type="non-terminal residue" evidence="1">
    <location>
        <position position="1"/>
    </location>
</feature>
<protein>
    <submittedName>
        <fullName evidence="1">Uncharacterized protein</fullName>
    </submittedName>
</protein>
<reference evidence="1" key="1">
    <citation type="submission" date="2014-12" db="EMBL/GenBank/DDBJ databases">
        <title>Insight into the proteome of Arion vulgaris.</title>
        <authorList>
            <person name="Aradska J."/>
            <person name="Bulat T."/>
            <person name="Smidak R."/>
            <person name="Sarate P."/>
            <person name="Gangsoo J."/>
            <person name="Sialana F."/>
            <person name="Bilban M."/>
            <person name="Lubec G."/>
        </authorList>
    </citation>
    <scope>NUCLEOTIDE SEQUENCE</scope>
    <source>
        <tissue evidence="1">Skin</tissue>
    </source>
</reference>
<sequence>ANERTCGQQKLNIIFMTVHQPHSLNHIQTFLIKHNISVIVQAPYSPKLVCFTNVSCFSS</sequence>
<accession>A0A0B6ZAC5</accession>
<proteinExistence type="predicted"/>
<gene>
    <name evidence="1" type="primary">ORF52542</name>
</gene>
<name>A0A0B6ZAC5_9EUPU</name>
<dbReference type="EMBL" id="HACG01017820">
    <property type="protein sequence ID" value="CEK64685.1"/>
    <property type="molecule type" value="Transcribed_RNA"/>
</dbReference>
<evidence type="ECO:0000313" key="1">
    <source>
        <dbReference type="EMBL" id="CEK64685.1"/>
    </source>
</evidence>
<organism evidence="1">
    <name type="scientific">Arion vulgaris</name>
    <dbReference type="NCBI Taxonomy" id="1028688"/>
    <lineage>
        <taxon>Eukaryota</taxon>
        <taxon>Metazoa</taxon>
        <taxon>Spiralia</taxon>
        <taxon>Lophotrochozoa</taxon>
        <taxon>Mollusca</taxon>
        <taxon>Gastropoda</taxon>
        <taxon>Heterobranchia</taxon>
        <taxon>Euthyneura</taxon>
        <taxon>Panpulmonata</taxon>
        <taxon>Eupulmonata</taxon>
        <taxon>Stylommatophora</taxon>
        <taxon>Helicina</taxon>
        <taxon>Arionoidea</taxon>
        <taxon>Arionidae</taxon>
        <taxon>Arion</taxon>
    </lineage>
</organism>